<evidence type="ECO:0000313" key="3">
    <source>
        <dbReference type="Proteomes" id="UP000410492"/>
    </source>
</evidence>
<accession>A0A653DEP4</accession>
<sequence length="118" mass="13720">MFNQPDLVRDMQRELDQIIQEGIVQLTKLLKNSETGISSGTAVADDDQFTLNRQKQHYLRETKLSGVGRGRLTERLLAQGILTPTMLQELKKEWNRKAEKAAQTDEDPRKPRRKRKFK</sequence>
<feature type="region of interest" description="Disordered" evidence="1">
    <location>
        <begin position="93"/>
        <end position="118"/>
    </location>
</feature>
<protein>
    <submittedName>
        <fullName evidence="2">Uncharacterized protein</fullName>
    </submittedName>
</protein>
<keyword evidence="3" id="KW-1185">Reference proteome</keyword>
<feature type="compositionally biased region" description="Basic and acidic residues" evidence="1">
    <location>
        <begin position="93"/>
        <end position="109"/>
    </location>
</feature>
<proteinExistence type="predicted"/>
<dbReference type="EMBL" id="CAACVG010011415">
    <property type="protein sequence ID" value="VEN58021.1"/>
    <property type="molecule type" value="Genomic_DNA"/>
</dbReference>
<evidence type="ECO:0000256" key="1">
    <source>
        <dbReference type="SAM" id="MobiDB-lite"/>
    </source>
</evidence>
<evidence type="ECO:0000313" key="2">
    <source>
        <dbReference type="EMBL" id="VEN58021.1"/>
    </source>
</evidence>
<dbReference type="OrthoDB" id="6692397at2759"/>
<gene>
    <name evidence="2" type="ORF">CALMAC_LOCUS16490</name>
</gene>
<dbReference type="Proteomes" id="UP000410492">
    <property type="component" value="Unassembled WGS sequence"/>
</dbReference>
<organism evidence="2 3">
    <name type="scientific">Callosobruchus maculatus</name>
    <name type="common">Southern cowpea weevil</name>
    <name type="synonym">Pulse bruchid</name>
    <dbReference type="NCBI Taxonomy" id="64391"/>
    <lineage>
        <taxon>Eukaryota</taxon>
        <taxon>Metazoa</taxon>
        <taxon>Ecdysozoa</taxon>
        <taxon>Arthropoda</taxon>
        <taxon>Hexapoda</taxon>
        <taxon>Insecta</taxon>
        <taxon>Pterygota</taxon>
        <taxon>Neoptera</taxon>
        <taxon>Endopterygota</taxon>
        <taxon>Coleoptera</taxon>
        <taxon>Polyphaga</taxon>
        <taxon>Cucujiformia</taxon>
        <taxon>Chrysomeloidea</taxon>
        <taxon>Chrysomelidae</taxon>
        <taxon>Bruchinae</taxon>
        <taxon>Bruchini</taxon>
        <taxon>Callosobruchus</taxon>
    </lineage>
</organism>
<dbReference type="AlphaFoldDB" id="A0A653DEP4"/>
<reference evidence="2 3" key="1">
    <citation type="submission" date="2019-01" db="EMBL/GenBank/DDBJ databases">
        <authorList>
            <person name="Sayadi A."/>
        </authorList>
    </citation>
    <scope>NUCLEOTIDE SEQUENCE [LARGE SCALE GENOMIC DNA]</scope>
</reference>
<name>A0A653DEP4_CALMS</name>